<gene>
    <name evidence="1" type="ORF">Afil01_34190</name>
</gene>
<protein>
    <recommendedName>
        <fullName evidence="3">LysM domain-containing protein</fullName>
    </recommendedName>
</protein>
<name>A0A9W6SMG2_9ACTN</name>
<evidence type="ECO:0008006" key="3">
    <source>
        <dbReference type="Google" id="ProtNLM"/>
    </source>
</evidence>
<sequence length="103" mass="11106">MPVPRGSRFAGLPVFEVDAPDGTRRHVIGLRLTGVADPGGATHRVRQGEAADLIARAALGDELLWWRVLDANPLRYPLDLAPGDVLALPARGEATRADRSRSF</sequence>
<keyword evidence="2" id="KW-1185">Reference proteome</keyword>
<dbReference type="RefSeq" id="WP_285663762.1">
    <property type="nucleotide sequence ID" value="NZ_BSTX01000002.1"/>
</dbReference>
<dbReference type="Proteomes" id="UP001165079">
    <property type="component" value="Unassembled WGS sequence"/>
</dbReference>
<accession>A0A9W6SMG2</accession>
<dbReference type="EMBL" id="BSTX01000002">
    <property type="protein sequence ID" value="GLZ78612.1"/>
    <property type="molecule type" value="Genomic_DNA"/>
</dbReference>
<dbReference type="AlphaFoldDB" id="A0A9W6SMG2"/>
<reference evidence="1" key="1">
    <citation type="submission" date="2023-03" db="EMBL/GenBank/DDBJ databases">
        <title>Actinorhabdospora filicis NBRC 111898.</title>
        <authorList>
            <person name="Ichikawa N."/>
            <person name="Sato H."/>
            <person name="Tonouchi N."/>
        </authorList>
    </citation>
    <scope>NUCLEOTIDE SEQUENCE</scope>
    <source>
        <strain evidence="1">NBRC 111898</strain>
    </source>
</reference>
<evidence type="ECO:0000313" key="2">
    <source>
        <dbReference type="Proteomes" id="UP001165079"/>
    </source>
</evidence>
<comment type="caution">
    <text evidence="1">The sequence shown here is derived from an EMBL/GenBank/DDBJ whole genome shotgun (WGS) entry which is preliminary data.</text>
</comment>
<organism evidence="1 2">
    <name type="scientific">Actinorhabdospora filicis</name>
    <dbReference type="NCBI Taxonomy" id="1785913"/>
    <lineage>
        <taxon>Bacteria</taxon>
        <taxon>Bacillati</taxon>
        <taxon>Actinomycetota</taxon>
        <taxon>Actinomycetes</taxon>
        <taxon>Micromonosporales</taxon>
        <taxon>Micromonosporaceae</taxon>
        <taxon>Actinorhabdospora</taxon>
    </lineage>
</organism>
<proteinExistence type="predicted"/>
<evidence type="ECO:0000313" key="1">
    <source>
        <dbReference type="EMBL" id="GLZ78612.1"/>
    </source>
</evidence>